<dbReference type="PANTHER" id="PTHR36503:SF1">
    <property type="entry name" value="BLR2520 PROTEIN"/>
    <property type="match status" value="1"/>
</dbReference>
<keyword evidence="3" id="KW-1185">Reference proteome</keyword>
<organism evidence="2 3">
    <name type="scientific">Pseudidiomarina salinarum</name>
    <dbReference type="NCBI Taxonomy" id="435908"/>
    <lineage>
        <taxon>Bacteria</taxon>
        <taxon>Pseudomonadati</taxon>
        <taxon>Pseudomonadota</taxon>
        <taxon>Gammaproteobacteria</taxon>
        <taxon>Alteromonadales</taxon>
        <taxon>Idiomarinaceae</taxon>
        <taxon>Pseudidiomarina</taxon>
    </lineage>
</organism>
<evidence type="ECO:0000259" key="1">
    <source>
        <dbReference type="PROSITE" id="PS51819"/>
    </source>
</evidence>
<dbReference type="STRING" id="435908.IDSA_05445"/>
<name>A0A094J226_9GAMM</name>
<sequence>MQPLISYITLGVDDLERSMGFYRDVLGFATDGIVGEAYDHGAVVFFKMNNGQVLALWERKSIAADCGVTQGAADPTAFMLAHNVATRDEVDQIMDELTRAGARICKPARELTWGGYGGVFQDPDQHLWEVVFNPKS</sequence>
<dbReference type="PANTHER" id="PTHR36503">
    <property type="entry name" value="BLR2520 PROTEIN"/>
    <property type="match status" value="1"/>
</dbReference>
<dbReference type="Gene3D" id="3.10.180.10">
    <property type="entry name" value="2,3-Dihydroxybiphenyl 1,2-Dioxygenase, domain 1"/>
    <property type="match status" value="1"/>
</dbReference>
<dbReference type="RefSeq" id="WP_034774827.1">
    <property type="nucleotide sequence ID" value="NZ_JPER01000001.1"/>
</dbReference>
<accession>A0A094J226</accession>
<dbReference type="PROSITE" id="PS51819">
    <property type="entry name" value="VOC"/>
    <property type="match status" value="1"/>
</dbReference>
<dbReference type="Proteomes" id="UP000054363">
    <property type="component" value="Unassembled WGS sequence"/>
</dbReference>
<feature type="domain" description="VOC" evidence="1">
    <location>
        <begin position="4"/>
        <end position="133"/>
    </location>
</feature>
<comment type="caution">
    <text evidence="2">The sequence shown here is derived from an EMBL/GenBank/DDBJ whole genome shotgun (WGS) entry which is preliminary data.</text>
</comment>
<gene>
    <name evidence="2" type="ORF">IDSA_05445</name>
</gene>
<dbReference type="OrthoDB" id="4265398at2"/>
<dbReference type="InterPro" id="IPR037523">
    <property type="entry name" value="VOC_core"/>
</dbReference>
<dbReference type="SUPFAM" id="SSF54593">
    <property type="entry name" value="Glyoxalase/Bleomycin resistance protein/Dihydroxybiphenyl dioxygenase"/>
    <property type="match status" value="1"/>
</dbReference>
<evidence type="ECO:0000313" key="3">
    <source>
        <dbReference type="Proteomes" id="UP000054363"/>
    </source>
</evidence>
<dbReference type="Pfam" id="PF00903">
    <property type="entry name" value="Glyoxalase"/>
    <property type="match status" value="1"/>
</dbReference>
<dbReference type="eggNOG" id="COG0346">
    <property type="taxonomic scope" value="Bacteria"/>
</dbReference>
<evidence type="ECO:0000313" key="2">
    <source>
        <dbReference type="EMBL" id="KFZ32114.1"/>
    </source>
</evidence>
<reference evidence="2 3" key="1">
    <citation type="submission" date="2014-06" db="EMBL/GenBank/DDBJ databases">
        <title>The draft genome sequence of Idiomarina salinarum ISL-52.</title>
        <authorList>
            <person name="Du J."/>
            <person name="Shao Z."/>
        </authorList>
    </citation>
    <scope>NUCLEOTIDE SEQUENCE [LARGE SCALE GENOMIC DNA]</scope>
    <source>
        <strain evidence="2 3">ISL-52</strain>
    </source>
</reference>
<dbReference type="AlphaFoldDB" id="A0A094J226"/>
<dbReference type="InterPro" id="IPR029068">
    <property type="entry name" value="Glyas_Bleomycin-R_OHBP_Dase"/>
</dbReference>
<protein>
    <submittedName>
        <fullName evidence="2">Glyoxalase</fullName>
    </submittedName>
</protein>
<dbReference type="InterPro" id="IPR004360">
    <property type="entry name" value="Glyas_Fos-R_dOase_dom"/>
</dbReference>
<proteinExistence type="predicted"/>
<dbReference type="CDD" id="cd07251">
    <property type="entry name" value="VOC_like"/>
    <property type="match status" value="1"/>
</dbReference>
<dbReference type="EMBL" id="JPER01000001">
    <property type="protein sequence ID" value="KFZ32114.1"/>
    <property type="molecule type" value="Genomic_DNA"/>
</dbReference>